<dbReference type="InterPro" id="IPR004646">
    <property type="entry name" value="Fe-S_hydro-lyase_TtdA-typ_cat"/>
</dbReference>
<evidence type="ECO:0000256" key="5">
    <source>
        <dbReference type="ARBA" id="ARBA00023014"/>
    </source>
</evidence>
<feature type="domain" description="Fe-S hydro-lyase tartrate dehydratase alpha-type catalytic" evidence="7">
    <location>
        <begin position="12"/>
        <end position="278"/>
    </location>
</feature>
<proteinExistence type="inferred from homology"/>
<dbReference type="GO" id="GO:0051539">
    <property type="term" value="F:4 iron, 4 sulfur cluster binding"/>
    <property type="evidence" value="ECO:0007669"/>
    <property type="project" value="UniProtKB-KW"/>
</dbReference>
<protein>
    <submittedName>
        <fullName evidence="8">Fumarate hydratase</fullName>
        <ecNumber evidence="8">4.2.1.2</ecNumber>
    </submittedName>
</protein>
<dbReference type="EC" id="4.2.1.2" evidence="8"/>
<dbReference type="PANTHER" id="PTHR30389:SF17">
    <property type="entry name" value="L(+)-TARTRATE DEHYDRATASE SUBUNIT ALPHA-RELATED"/>
    <property type="match status" value="1"/>
</dbReference>
<keyword evidence="3" id="KW-0479">Metal-binding</keyword>
<evidence type="ECO:0000256" key="4">
    <source>
        <dbReference type="ARBA" id="ARBA00023004"/>
    </source>
</evidence>
<sequence>MREIRFDDIVTAVRDACIRANTVLPDDLCGAIRSAAETEESPVGRAILGDLEENFTFAAQRGLPICQDTGMAVVFLELGQEAHITGGLLEDAVNEGVRRGYLEGSLRCSVVRDPLRRENTGDNTPAVQYLRLTEGDRLTITVAPKGFGSENMTKLKMFTPAAGRQEIVDFIVESVSLAGSNPCPPVVVGVGLGGTSDRAALLAKRALLRSVDTHSSDPFYAEMEAEALERINALGIGPQGLGGRTTALSVAILPAPTHIAGLPCCVNLGCHVTRHAGVTL</sequence>
<evidence type="ECO:0000256" key="2">
    <source>
        <dbReference type="ARBA" id="ARBA00022485"/>
    </source>
</evidence>
<name>A0A921STA5_9FIRM</name>
<evidence type="ECO:0000256" key="6">
    <source>
        <dbReference type="ARBA" id="ARBA00023239"/>
    </source>
</evidence>
<dbReference type="InterPro" id="IPR051208">
    <property type="entry name" value="Class-I_Fumarase/Tartrate_DH"/>
</dbReference>
<organism evidence="8 9">
    <name type="scientific">Pseudoflavonifractor capillosus</name>
    <dbReference type="NCBI Taxonomy" id="106588"/>
    <lineage>
        <taxon>Bacteria</taxon>
        <taxon>Bacillati</taxon>
        <taxon>Bacillota</taxon>
        <taxon>Clostridia</taxon>
        <taxon>Eubacteriales</taxon>
        <taxon>Oscillospiraceae</taxon>
        <taxon>Pseudoflavonifractor</taxon>
    </lineage>
</organism>
<accession>A0A921STA5</accession>
<comment type="caution">
    <text evidence="8">The sequence shown here is derived from an EMBL/GenBank/DDBJ whole genome shotgun (WGS) entry which is preliminary data.</text>
</comment>
<dbReference type="GO" id="GO:0004333">
    <property type="term" value="F:fumarate hydratase activity"/>
    <property type="evidence" value="ECO:0007669"/>
    <property type="project" value="UniProtKB-EC"/>
</dbReference>
<reference evidence="8" key="2">
    <citation type="submission" date="2021-09" db="EMBL/GenBank/DDBJ databases">
        <authorList>
            <person name="Gilroy R."/>
        </authorList>
    </citation>
    <scope>NUCLEOTIDE SEQUENCE</scope>
    <source>
        <strain evidence="8">CHK179-5677</strain>
    </source>
</reference>
<dbReference type="RefSeq" id="WP_295368382.1">
    <property type="nucleotide sequence ID" value="NZ_DYUC01000100.1"/>
</dbReference>
<comment type="similarity">
    <text evidence="1">Belongs to the class-I fumarase family.</text>
</comment>
<keyword evidence="5" id="KW-0411">Iron-sulfur</keyword>
<dbReference type="EMBL" id="DYUC01000100">
    <property type="protein sequence ID" value="HJG87338.1"/>
    <property type="molecule type" value="Genomic_DNA"/>
</dbReference>
<evidence type="ECO:0000256" key="1">
    <source>
        <dbReference type="ARBA" id="ARBA00008876"/>
    </source>
</evidence>
<dbReference type="NCBIfam" id="TIGR00722">
    <property type="entry name" value="ttdA_fumA_fumB"/>
    <property type="match status" value="1"/>
</dbReference>
<evidence type="ECO:0000313" key="8">
    <source>
        <dbReference type="EMBL" id="HJG87338.1"/>
    </source>
</evidence>
<dbReference type="GO" id="GO:0046872">
    <property type="term" value="F:metal ion binding"/>
    <property type="evidence" value="ECO:0007669"/>
    <property type="project" value="UniProtKB-KW"/>
</dbReference>
<keyword evidence="4" id="KW-0408">Iron</keyword>
<evidence type="ECO:0000259" key="7">
    <source>
        <dbReference type="Pfam" id="PF05681"/>
    </source>
</evidence>
<dbReference type="PANTHER" id="PTHR30389">
    <property type="entry name" value="FUMARATE HYDRATASE-RELATED"/>
    <property type="match status" value="1"/>
</dbReference>
<dbReference type="NCBIfam" id="NF004885">
    <property type="entry name" value="PRK06246.1"/>
    <property type="match status" value="1"/>
</dbReference>
<evidence type="ECO:0000256" key="3">
    <source>
        <dbReference type="ARBA" id="ARBA00022723"/>
    </source>
</evidence>
<evidence type="ECO:0000313" key="9">
    <source>
        <dbReference type="Proteomes" id="UP000760668"/>
    </source>
</evidence>
<reference evidence="8" key="1">
    <citation type="journal article" date="2021" name="PeerJ">
        <title>Extensive microbial diversity within the chicken gut microbiome revealed by metagenomics and culture.</title>
        <authorList>
            <person name="Gilroy R."/>
            <person name="Ravi A."/>
            <person name="Getino M."/>
            <person name="Pursley I."/>
            <person name="Horton D.L."/>
            <person name="Alikhan N.F."/>
            <person name="Baker D."/>
            <person name="Gharbi K."/>
            <person name="Hall N."/>
            <person name="Watson M."/>
            <person name="Adriaenssens E.M."/>
            <person name="Foster-Nyarko E."/>
            <person name="Jarju S."/>
            <person name="Secka A."/>
            <person name="Antonio M."/>
            <person name="Oren A."/>
            <person name="Chaudhuri R.R."/>
            <person name="La Ragione R."/>
            <person name="Hildebrand F."/>
            <person name="Pallen M.J."/>
        </authorList>
    </citation>
    <scope>NUCLEOTIDE SEQUENCE</scope>
    <source>
        <strain evidence="8">CHK179-5677</strain>
    </source>
</reference>
<gene>
    <name evidence="8" type="ORF">K8V01_10005</name>
</gene>
<keyword evidence="6 8" id="KW-0456">Lyase</keyword>
<dbReference type="Pfam" id="PF05681">
    <property type="entry name" value="Fumerase"/>
    <property type="match status" value="1"/>
</dbReference>
<dbReference type="Proteomes" id="UP000760668">
    <property type="component" value="Unassembled WGS sequence"/>
</dbReference>
<dbReference type="AlphaFoldDB" id="A0A921STA5"/>
<keyword evidence="2" id="KW-0004">4Fe-4S</keyword>